<accession>A0A2N0VJ78</accession>
<sequence>MRAIFVIFTVSIFLTGCMTSNFTTTGNTYDALPENFPVKVVLTGLDDEIEYEEIGALQVKQSDMNDLSKAVEFAKKKAR</sequence>
<dbReference type="EMBL" id="PISP01000001">
    <property type="protein sequence ID" value="PKD44236.1"/>
    <property type="molecule type" value="Genomic_DNA"/>
</dbReference>
<name>A0A2N0VJ78_9BACT</name>
<gene>
    <name evidence="1" type="ORF">CWD77_01860</name>
</gene>
<protein>
    <submittedName>
        <fullName evidence="1">Uncharacterized protein</fullName>
    </submittedName>
</protein>
<dbReference type="Proteomes" id="UP000233398">
    <property type="component" value="Unassembled WGS sequence"/>
</dbReference>
<proteinExistence type="predicted"/>
<reference evidence="1 2" key="1">
    <citation type="submission" date="2017-11" db="EMBL/GenBank/DDBJ databases">
        <title>Rhodohalobacter 15182 sp. nov., isolated from a salt lake.</title>
        <authorList>
            <person name="Han S."/>
        </authorList>
    </citation>
    <scope>NUCLEOTIDE SEQUENCE [LARGE SCALE GENOMIC DNA]</scope>
    <source>
        <strain evidence="1 2">15182</strain>
    </source>
</reference>
<evidence type="ECO:0000313" key="2">
    <source>
        <dbReference type="Proteomes" id="UP000233398"/>
    </source>
</evidence>
<dbReference type="RefSeq" id="WP_101071526.1">
    <property type="nucleotide sequence ID" value="NZ_PISP01000001.1"/>
</dbReference>
<organism evidence="1 2">
    <name type="scientific">Rhodohalobacter barkolensis</name>
    <dbReference type="NCBI Taxonomy" id="2053187"/>
    <lineage>
        <taxon>Bacteria</taxon>
        <taxon>Pseudomonadati</taxon>
        <taxon>Balneolota</taxon>
        <taxon>Balneolia</taxon>
        <taxon>Balneolales</taxon>
        <taxon>Balneolaceae</taxon>
        <taxon>Rhodohalobacter</taxon>
    </lineage>
</organism>
<evidence type="ECO:0000313" key="1">
    <source>
        <dbReference type="EMBL" id="PKD44236.1"/>
    </source>
</evidence>
<dbReference type="AlphaFoldDB" id="A0A2N0VJ78"/>
<dbReference type="PROSITE" id="PS51257">
    <property type="entry name" value="PROKAR_LIPOPROTEIN"/>
    <property type="match status" value="1"/>
</dbReference>
<keyword evidence="2" id="KW-1185">Reference proteome</keyword>
<comment type="caution">
    <text evidence="1">The sequence shown here is derived from an EMBL/GenBank/DDBJ whole genome shotgun (WGS) entry which is preliminary data.</text>
</comment>